<dbReference type="Gene3D" id="6.20.50.160">
    <property type="match status" value="1"/>
</dbReference>
<dbReference type="PANTHER" id="PTHR11412">
    <property type="entry name" value="MACROGLOBULIN / COMPLEMENT"/>
    <property type="match status" value="1"/>
</dbReference>
<dbReference type="GO" id="GO:0005615">
    <property type="term" value="C:extracellular space"/>
    <property type="evidence" value="ECO:0007669"/>
    <property type="project" value="InterPro"/>
</dbReference>
<keyword evidence="4" id="KW-0732">Signal</keyword>
<dbReference type="Pfam" id="PF01759">
    <property type="entry name" value="NTR"/>
    <property type="match status" value="1"/>
</dbReference>
<accession>A0A3P8SU37</accession>
<dbReference type="GO" id="GO:0004866">
    <property type="term" value="F:endopeptidase inhibitor activity"/>
    <property type="evidence" value="ECO:0007669"/>
    <property type="project" value="InterPro"/>
</dbReference>
<comment type="subcellular location">
    <subcellularLocation>
        <location evidence="1">Secreted</location>
    </subcellularLocation>
</comment>
<dbReference type="InterPro" id="IPR001599">
    <property type="entry name" value="Macroglobln_a2"/>
</dbReference>
<dbReference type="GeneTree" id="ENSGT00940000154063"/>
<dbReference type="SUPFAM" id="SSF49410">
    <property type="entry name" value="Alpha-macroglobulin receptor domain"/>
    <property type="match status" value="1"/>
</dbReference>
<dbReference type="InterPro" id="IPR036595">
    <property type="entry name" value="A-macroglobulin_rcpt-bd_sf"/>
</dbReference>
<dbReference type="PROSITE" id="PS50189">
    <property type="entry name" value="NTR"/>
    <property type="match status" value="1"/>
</dbReference>
<dbReference type="Pfam" id="PF07678">
    <property type="entry name" value="TED_complement"/>
    <property type="match status" value="2"/>
</dbReference>
<dbReference type="InterPro" id="IPR002890">
    <property type="entry name" value="MG2"/>
</dbReference>
<dbReference type="SMART" id="SM01361">
    <property type="entry name" value="A2M_recep"/>
    <property type="match status" value="1"/>
</dbReference>
<dbReference type="Pfam" id="PF07677">
    <property type="entry name" value="A2M_recep"/>
    <property type="match status" value="1"/>
</dbReference>
<dbReference type="Pfam" id="PF17790">
    <property type="entry name" value="MG1"/>
    <property type="match status" value="1"/>
</dbReference>
<dbReference type="Gene3D" id="2.40.50.120">
    <property type="match status" value="1"/>
</dbReference>
<dbReference type="InterPro" id="IPR013783">
    <property type="entry name" value="Ig-like_fold"/>
</dbReference>
<dbReference type="InterPro" id="IPR047565">
    <property type="entry name" value="Alpha-macroglob_thiol-ester_cl"/>
</dbReference>
<dbReference type="InterPro" id="IPR035815">
    <property type="entry name" value="NTR_complement_C3"/>
</dbReference>
<dbReference type="InterPro" id="IPR008930">
    <property type="entry name" value="Terpenoid_cyclase/PrenylTrfase"/>
</dbReference>
<reference evidence="7 8" key="1">
    <citation type="submission" date="2018-03" db="EMBL/GenBank/DDBJ databases">
        <title>Finding Nemo's genes: A chromosome-scale reference assembly of the genome of the orange clownfish Amphiprion percula.</title>
        <authorList>
            <person name="Lehmann R."/>
        </authorList>
    </citation>
    <scope>NUCLEOTIDE SEQUENCE</scope>
</reference>
<dbReference type="CDD" id="cd00017">
    <property type="entry name" value="ANATO"/>
    <property type="match status" value="1"/>
</dbReference>
<dbReference type="FunFam" id="2.60.40.10:FF:000155">
    <property type="entry name" value="complement C3 isoform X1"/>
    <property type="match status" value="1"/>
</dbReference>
<dbReference type="Gene3D" id="1.20.91.20">
    <property type="entry name" value="Anaphylotoxins (complement system)"/>
    <property type="match status" value="1"/>
</dbReference>
<proteinExistence type="predicted"/>
<evidence type="ECO:0000256" key="2">
    <source>
        <dbReference type="ARBA" id="ARBA00022525"/>
    </source>
</evidence>
<dbReference type="InterPro" id="IPR008993">
    <property type="entry name" value="TIMP-like_OB-fold"/>
</dbReference>
<dbReference type="InterPro" id="IPR041425">
    <property type="entry name" value="C3/4/5_MG1"/>
</dbReference>
<sequence>MCRIQPSLLAFLALSFLISVAGGAPLEVMSAPNLLRVGAVENIFIEIQDCTLEDPVNVDIIVKNHPTKKNVLSSTSVTLNKTNKFQEIGRIMIPAEHFSKDPKVKQYVYLQAKFPDQELEKVVLVSFQSGYIFIQTDKTIYTPGTPVLYRLFAVRPGMEPVERENQMDTSVTIEITTPDNIIVESSHKSIKSGIYSASYQLPVIVSTGLWKVVAKFESNLQQSFVAEFEVKEYMLPSFEVKLTSEIPFFYVDSEELDINIKARYLFGEEVDGTAYVVFGIMNKGQKKSLSSSLQRVQIVNGNGVAKLKKQHITDTFQNILDLEGSSIYVSVNVLTGSGSEMVEAELRGIQIVKSPYTIHFKKTRQYFRPGISFDVIEVVNPDGSPAKDVTVVVEPGDVHGVTESSGVVRVSINTGESFASLDHLARTDVRGITLERQASANMTALPFTSRSNNFIHIGEEYSAQTPGGKLFENDVTMEIRGQLVKHGRHRNKRQILISLTLTITKEMLPSFRLVAYYHPNSGEVVSDSIWIDVEDSCMGSLKLEQPKRENSYEPRNTFGLKITGDPESRVGLVAVDKGVYVLNNKHRLTQKKIWDVVEKYDTGCTPGGGKDSINVFFDAGLMFETNTASGTPHRIGNATSALEKISSNSRRKRAITIMEVRTSLASQYEDKEERECCLDGMSDVPVSYSCERRSEYILDGQGCVKAFLNCCREMERQQNERREDALQLARSKRRDDSYMDSDEIVTRTKFPESWFWYEYKLQACPKHNPHCETTFLEQNVPLPESITTWEFTGISLSRTHGICVADPLEIIVRKRFFIDLRLPYSAVRGEQLEIKAVLHNYTPERIRVRVDLKEEANLCSAASKRGKFRQEVDVGPQTTRVLPFIIIPMKNGRFPIEVKAAVRDSYVSDGILKMLLVVPEGVLIKSPTNVALDPTRKGVNGKQEEIINSRIPAVDLVPDTPMSTIISLTGREQMSGLFDHAISGNSMGNLIRQPYGSGEANMITMTLPVIAAVYLDKTNQWETVGFNKRNDAIRHITTGYTSQLKYRKGDGSFSVFPKSQSSTWLTAYVTKVFSMAYNLVTVQNNVICDAIKYLILTSKTHDGMFTELGYVYHQEMIGDVVGLDSDVSMTAFCLIALQESRTICSTTVSSLPSSIDQAVSYLEKRLSSITNPYAAAMASYALANENKLNKEILYKSTSTFIKITLTSFFLLLFLHLLLFKAFEEAKPIVRWLSQQQKQGGGYGSTQATIMVYQAVAEYWTTAKEPEYDLEVGILLPGKPLIDKYKFNKENHHSTRTSKVRTHKPRGFTSFSCRFKDKQRNTTMSILDVGFPTGFTFNKDDLDRLSQGHAHNIANYEMDKVLSDRGSLIIYLNKISNVRSEEISFRIHQDMKVGILQPAAVSVYEYNNKKHCVKFYHPERRHGEFLKLCTAKECTCAEENCSMQKKEHVSNDERFAKACEITDVGKIDFVYKAKVESFKDALSTDIYTVRVLEVVKEGTTDVRPQNQLRTFLSYQHCREALDLKQNKTYLIMGTSKDIHTASTYVLGERTWIEYWPTVAECQTNEYRATCLGIEELVLQYTIFGCEQK</sequence>
<dbReference type="FunFam" id="2.60.40.1940:FF:000001">
    <property type="entry name" value="Complement component C3"/>
    <property type="match status" value="1"/>
</dbReference>
<dbReference type="Gene3D" id="2.60.120.1540">
    <property type="match status" value="1"/>
</dbReference>
<dbReference type="SMART" id="SM01419">
    <property type="entry name" value="Thiol-ester_cl"/>
    <property type="match status" value="1"/>
</dbReference>
<dbReference type="Pfam" id="PF01821">
    <property type="entry name" value="ANATO"/>
    <property type="match status" value="1"/>
</dbReference>
<keyword evidence="8" id="KW-1185">Reference proteome</keyword>
<dbReference type="PROSITE" id="PS01178">
    <property type="entry name" value="ANAPHYLATOXIN_2"/>
    <property type="match status" value="1"/>
</dbReference>
<protein>
    <recommendedName>
        <fullName evidence="9">Complement component c3a, duplicate 5</fullName>
    </recommendedName>
</protein>
<dbReference type="CDD" id="cd03583">
    <property type="entry name" value="NTR_complement_C3"/>
    <property type="match status" value="1"/>
</dbReference>
<dbReference type="InterPro" id="IPR011626">
    <property type="entry name" value="Alpha-macroglobulin_TED"/>
</dbReference>
<feature type="domain" description="Anaphylatoxin-like" evidence="5">
    <location>
        <begin position="676"/>
        <end position="711"/>
    </location>
</feature>
<dbReference type="SUPFAM" id="SSF48239">
    <property type="entry name" value="Terpenoid cyclases/Protein prenyltransferases"/>
    <property type="match status" value="1"/>
</dbReference>
<dbReference type="InterPro" id="IPR050473">
    <property type="entry name" value="A2M/Complement_sys"/>
</dbReference>
<keyword evidence="2" id="KW-0964">Secreted</keyword>
<dbReference type="SUPFAM" id="SSF47686">
    <property type="entry name" value="Anaphylotoxins (complement system)"/>
    <property type="match status" value="1"/>
</dbReference>
<dbReference type="SUPFAM" id="SSF50242">
    <property type="entry name" value="TIMP-like"/>
    <property type="match status" value="1"/>
</dbReference>
<dbReference type="InterPro" id="IPR041555">
    <property type="entry name" value="MG3"/>
</dbReference>
<organism evidence="7 8">
    <name type="scientific">Amphiprion percula</name>
    <name type="common">Orange clownfish</name>
    <name type="synonym">Lutjanus percula</name>
    <dbReference type="NCBI Taxonomy" id="161767"/>
    <lineage>
        <taxon>Eukaryota</taxon>
        <taxon>Metazoa</taxon>
        <taxon>Chordata</taxon>
        <taxon>Craniata</taxon>
        <taxon>Vertebrata</taxon>
        <taxon>Euteleostomi</taxon>
        <taxon>Actinopterygii</taxon>
        <taxon>Neopterygii</taxon>
        <taxon>Teleostei</taxon>
        <taxon>Neoteleostei</taxon>
        <taxon>Acanthomorphata</taxon>
        <taxon>Ovalentaria</taxon>
        <taxon>Pomacentridae</taxon>
        <taxon>Amphiprion</taxon>
    </lineage>
</organism>
<dbReference type="Pfam" id="PF17789">
    <property type="entry name" value="MG4"/>
    <property type="match status" value="1"/>
</dbReference>
<dbReference type="InterPro" id="IPR018933">
    <property type="entry name" value="Netrin_module_non-TIMP"/>
</dbReference>
<dbReference type="InterPro" id="IPR000020">
    <property type="entry name" value="Anaphylatoxin/fibulin"/>
</dbReference>
<name>A0A3P8SU37_AMPPE</name>
<feature type="chain" id="PRO_5018182634" description="Complement component c3a, duplicate 5" evidence="4">
    <location>
        <begin position="24"/>
        <end position="1587"/>
    </location>
</feature>
<dbReference type="Gene3D" id="2.60.40.690">
    <property type="entry name" value="Alpha-macroglobulin, receptor-binding domain"/>
    <property type="match status" value="1"/>
</dbReference>
<evidence type="ECO:0008006" key="9">
    <source>
        <dbReference type="Google" id="ProtNLM"/>
    </source>
</evidence>
<dbReference type="Gene3D" id="2.60.40.1930">
    <property type="match status" value="3"/>
</dbReference>
<dbReference type="SMART" id="SM01360">
    <property type="entry name" value="A2M"/>
    <property type="match status" value="1"/>
</dbReference>
<feature type="signal peptide" evidence="4">
    <location>
        <begin position="1"/>
        <end position="23"/>
    </location>
</feature>
<dbReference type="Proteomes" id="UP000265080">
    <property type="component" value="Chromosome 3"/>
</dbReference>
<evidence type="ECO:0000256" key="3">
    <source>
        <dbReference type="ARBA" id="ARBA00023157"/>
    </source>
</evidence>
<dbReference type="SMART" id="SM01359">
    <property type="entry name" value="A2M_N_2"/>
    <property type="match status" value="1"/>
</dbReference>
<dbReference type="CDD" id="cd02896">
    <property type="entry name" value="complement_C3_C4_C5"/>
    <property type="match status" value="1"/>
</dbReference>
<dbReference type="Ensembl" id="ENSAPET00000016368.1">
    <property type="protein sequence ID" value="ENSAPEP00000015949.1"/>
    <property type="gene ID" value="ENSAPEG00000010308.1"/>
</dbReference>
<evidence type="ECO:0000259" key="6">
    <source>
        <dbReference type="PROSITE" id="PS50189"/>
    </source>
</evidence>
<reference evidence="7" key="3">
    <citation type="submission" date="2025-09" db="UniProtKB">
        <authorList>
            <consortium name="Ensembl"/>
        </authorList>
    </citation>
    <scope>IDENTIFICATION</scope>
</reference>
<dbReference type="SMART" id="SM00104">
    <property type="entry name" value="ANATO"/>
    <property type="match status" value="1"/>
</dbReference>
<evidence type="ECO:0000313" key="8">
    <source>
        <dbReference type="Proteomes" id="UP000265080"/>
    </source>
</evidence>
<dbReference type="Gene3D" id="2.60.40.1940">
    <property type="match status" value="1"/>
</dbReference>
<evidence type="ECO:0000313" key="7">
    <source>
        <dbReference type="Ensembl" id="ENSAPEP00000015949.1"/>
    </source>
</evidence>
<dbReference type="Pfam" id="PF00207">
    <property type="entry name" value="A2M"/>
    <property type="match status" value="1"/>
</dbReference>
<dbReference type="FunFam" id="2.40.50.120:FF:000013">
    <property type="entry name" value="Complement C3"/>
    <property type="match status" value="1"/>
</dbReference>
<dbReference type="PANTHER" id="PTHR11412:SF81">
    <property type="entry name" value="COMPLEMENT C3"/>
    <property type="match status" value="1"/>
</dbReference>
<dbReference type="Pfam" id="PF01835">
    <property type="entry name" value="MG2"/>
    <property type="match status" value="1"/>
</dbReference>
<dbReference type="InterPro" id="IPR018081">
    <property type="entry name" value="Anaphylatoxin_comp_syst"/>
</dbReference>
<dbReference type="Pfam" id="PF17791">
    <property type="entry name" value="MG3"/>
    <property type="match status" value="1"/>
</dbReference>
<dbReference type="InterPro" id="IPR009048">
    <property type="entry name" value="A-macroglobulin_rcpt-bd"/>
</dbReference>
<dbReference type="InterPro" id="IPR001134">
    <property type="entry name" value="Netrin_domain"/>
</dbReference>
<evidence type="ECO:0000256" key="4">
    <source>
        <dbReference type="SAM" id="SignalP"/>
    </source>
</evidence>
<feature type="domain" description="NTR" evidence="6">
    <location>
        <begin position="1440"/>
        <end position="1584"/>
    </location>
</feature>
<dbReference type="InterPro" id="IPR011625">
    <property type="entry name" value="A2M_N_BRD"/>
</dbReference>
<keyword evidence="3" id="KW-1015">Disulfide bond</keyword>
<evidence type="ECO:0000259" key="5">
    <source>
        <dbReference type="PROSITE" id="PS01178"/>
    </source>
</evidence>
<dbReference type="InterPro" id="IPR040839">
    <property type="entry name" value="MG4"/>
</dbReference>
<evidence type="ECO:0000256" key="1">
    <source>
        <dbReference type="ARBA" id="ARBA00004613"/>
    </source>
</evidence>
<dbReference type="Gene3D" id="2.20.130.20">
    <property type="match status" value="1"/>
</dbReference>
<dbReference type="Pfam" id="PF07703">
    <property type="entry name" value="A2M_BRD"/>
    <property type="match status" value="1"/>
</dbReference>
<dbReference type="Gene3D" id="1.50.10.20">
    <property type="match status" value="1"/>
</dbReference>
<dbReference type="SMART" id="SM00643">
    <property type="entry name" value="C345C"/>
    <property type="match status" value="1"/>
</dbReference>
<dbReference type="PROSITE" id="PS01177">
    <property type="entry name" value="ANAPHYLATOXIN_1"/>
    <property type="match status" value="1"/>
</dbReference>
<dbReference type="Gene3D" id="2.60.40.10">
    <property type="entry name" value="Immunoglobulins"/>
    <property type="match status" value="2"/>
</dbReference>
<reference evidence="7" key="2">
    <citation type="submission" date="2025-08" db="UniProtKB">
        <authorList>
            <consortium name="Ensembl"/>
        </authorList>
    </citation>
    <scope>IDENTIFICATION</scope>
</reference>